<feature type="domain" description="HTH lacI-type" evidence="5">
    <location>
        <begin position="3"/>
        <end position="57"/>
    </location>
</feature>
<dbReference type="PANTHER" id="PTHR30146:SF148">
    <property type="entry name" value="HTH-TYPE TRANSCRIPTIONAL REPRESSOR PURR-RELATED"/>
    <property type="match status" value="1"/>
</dbReference>
<accession>A0A1M6NTC8</accession>
<keyword evidence="7" id="KW-1185">Reference proteome</keyword>
<keyword evidence="4" id="KW-0804">Transcription</keyword>
<sequence length="333" mass="37120">MSVTIKDIAKIANVSHTTVSRALNDSPLISEATKNKIKKIARELSYTPNYNAKSLVLDRSYNIGVFFSTMGEGTSPDFFYEVISGVSHVIKNTYNLVVAGIDDYDDYTLINKKRYDGIIVMSQSNKDNGFIYNIIEKKIPIVVLNRKMEEQGIINILSNDRKGAYNAVEFLINQGHKRIAIIEGKKGFESTRERKEGYIEALIGNGIDVKKKYMVQGKYDLGSGYQAMLNLLDISERPTAVFCSNDDMAIGAMKAITEKGLRVKDDISVVGFDGSKFSAYCLPALTTVKRPIQKISSDGVRKLLALIDNKEVSEGVYYMNTELIIRDSVGKIE</sequence>
<dbReference type="STRING" id="1121301.SAMN02745912_01851"/>
<reference evidence="6 7" key="1">
    <citation type="submission" date="2016-11" db="EMBL/GenBank/DDBJ databases">
        <authorList>
            <person name="Jaros S."/>
            <person name="Januszkiewicz K."/>
            <person name="Wedrychowicz H."/>
        </authorList>
    </citation>
    <scope>NUCLEOTIDE SEQUENCE [LARGE SCALE GENOMIC DNA]</scope>
    <source>
        <strain evidence="6 7">DSM 15212</strain>
    </source>
</reference>
<dbReference type="Pfam" id="PF13377">
    <property type="entry name" value="Peripla_BP_3"/>
    <property type="match status" value="1"/>
</dbReference>
<dbReference type="SUPFAM" id="SSF53822">
    <property type="entry name" value="Periplasmic binding protein-like I"/>
    <property type="match status" value="1"/>
</dbReference>
<dbReference type="Gene3D" id="1.10.260.40">
    <property type="entry name" value="lambda repressor-like DNA-binding domains"/>
    <property type="match status" value="1"/>
</dbReference>
<evidence type="ECO:0000313" key="6">
    <source>
        <dbReference type="EMBL" id="SHJ98895.1"/>
    </source>
</evidence>
<evidence type="ECO:0000259" key="5">
    <source>
        <dbReference type="PROSITE" id="PS50932"/>
    </source>
</evidence>
<dbReference type="PROSITE" id="PS50932">
    <property type="entry name" value="HTH_LACI_2"/>
    <property type="match status" value="1"/>
</dbReference>
<evidence type="ECO:0000313" key="7">
    <source>
        <dbReference type="Proteomes" id="UP000184465"/>
    </source>
</evidence>
<dbReference type="CDD" id="cd01392">
    <property type="entry name" value="HTH_LacI"/>
    <property type="match status" value="1"/>
</dbReference>
<dbReference type="InterPro" id="IPR046335">
    <property type="entry name" value="LacI/GalR-like_sensor"/>
</dbReference>
<evidence type="ECO:0000256" key="4">
    <source>
        <dbReference type="ARBA" id="ARBA00023163"/>
    </source>
</evidence>
<dbReference type="CDD" id="cd06267">
    <property type="entry name" value="PBP1_LacI_sugar_binding-like"/>
    <property type="match status" value="1"/>
</dbReference>
<organism evidence="6 7">
    <name type="scientific">Paramaledivibacter caminithermalis (strain DSM 15212 / CIP 107654 / DViRD3)</name>
    <name type="common">Clostridium caminithermale</name>
    <dbReference type="NCBI Taxonomy" id="1121301"/>
    <lineage>
        <taxon>Bacteria</taxon>
        <taxon>Bacillati</taxon>
        <taxon>Bacillota</taxon>
        <taxon>Clostridia</taxon>
        <taxon>Peptostreptococcales</taxon>
        <taxon>Caminicellaceae</taxon>
        <taxon>Paramaledivibacter</taxon>
    </lineage>
</organism>
<dbReference type="InterPro" id="IPR028082">
    <property type="entry name" value="Peripla_BP_I"/>
</dbReference>
<keyword evidence="1" id="KW-0678">Repressor</keyword>
<evidence type="ECO:0000256" key="1">
    <source>
        <dbReference type="ARBA" id="ARBA00022491"/>
    </source>
</evidence>
<dbReference type="InterPro" id="IPR000843">
    <property type="entry name" value="HTH_LacI"/>
</dbReference>
<dbReference type="AlphaFoldDB" id="A0A1M6NTC8"/>
<dbReference type="RefSeq" id="WP_073149179.1">
    <property type="nucleotide sequence ID" value="NZ_FRAG01000019.1"/>
</dbReference>
<dbReference type="Proteomes" id="UP000184465">
    <property type="component" value="Unassembled WGS sequence"/>
</dbReference>
<keyword evidence="2" id="KW-0805">Transcription regulation</keyword>
<name>A0A1M6NTC8_PARC5</name>
<dbReference type="OrthoDB" id="9789891at2"/>
<dbReference type="PRINTS" id="PR00036">
    <property type="entry name" value="HTHLACI"/>
</dbReference>
<dbReference type="PANTHER" id="PTHR30146">
    <property type="entry name" value="LACI-RELATED TRANSCRIPTIONAL REPRESSOR"/>
    <property type="match status" value="1"/>
</dbReference>
<dbReference type="Gene3D" id="3.40.50.2300">
    <property type="match status" value="2"/>
</dbReference>
<dbReference type="SUPFAM" id="SSF47413">
    <property type="entry name" value="lambda repressor-like DNA-binding domains"/>
    <property type="match status" value="1"/>
</dbReference>
<proteinExistence type="predicted"/>
<keyword evidence="3" id="KW-0238">DNA-binding</keyword>
<dbReference type="GO" id="GO:0003700">
    <property type="term" value="F:DNA-binding transcription factor activity"/>
    <property type="evidence" value="ECO:0007669"/>
    <property type="project" value="TreeGrafter"/>
</dbReference>
<dbReference type="GO" id="GO:0000976">
    <property type="term" value="F:transcription cis-regulatory region binding"/>
    <property type="evidence" value="ECO:0007669"/>
    <property type="project" value="TreeGrafter"/>
</dbReference>
<dbReference type="EMBL" id="FRAG01000019">
    <property type="protein sequence ID" value="SHJ98895.1"/>
    <property type="molecule type" value="Genomic_DNA"/>
</dbReference>
<gene>
    <name evidence="6" type="ORF">SAMN02745912_01851</name>
</gene>
<dbReference type="PROSITE" id="PS00356">
    <property type="entry name" value="HTH_LACI_1"/>
    <property type="match status" value="1"/>
</dbReference>
<evidence type="ECO:0000256" key="2">
    <source>
        <dbReference type="ARBA" id="ARBA00023015"/>
    </source>
</evidence>
<evidence type="ECO:0000256" key="3">
    <source>
        <dbReference type="ARBA" id="ARBA00023125"/>
    </source>
</evidence>
<dbReference type="SMART" id="SM00354">
    <property type="entry name" value="HTH_LACI"/>
    <property type="match status" value="1"/>
</dbReference>
<dbReference type="Pfam" id="PF00356">
    <property type="entry name" value="LacI"/>
    <property type="match status" value="1"/>
</dbReference>
<protein>
    <submittedName>
        <fullName evidence="6">Transcriptional regulator, LacI family</fullName>
    </submittedName>
</protein>
<dbReference type="InterPro" id="IPR010982">
    <property type="entry name" value="Lambda_DNA-bd_dom_sf"/>
</dbReference>